<proteinExistence type="predicted"/>
<dbReference type="EMBL" id="LVVM01001134">
    <property type="protein sequence ID" value="OJA19187.1"/>
    <property type="molecule type" value="Genomic_DNA"/>
</dbReference>
<name>A0A1J8QGW7_9AGAM</name>
<reference evidence="1 2" key="1">
    <citation type="submission" date="2016-03" db="EMBL/GenBank/DDBJ databases">
        <title>Comparative genomics of the ectomycorrhizal sister species Rhizopogon vinicolor and Rhizopogon vesiculosus (Basidiomycota: Boletales) reveals a divergence of the mating type B locus.</title>
        <authorList>
            <person name="Mujic A.B."/>
            <person name="Kuo A."/>
            <person name="Tritt A."/>
            <person name="Lipzen A."/>
            <person name="Chen C."/>
            <person name="Johnson J."/>
            <person name="Sharma A."/>
            <person name="Barry K."/>
            <person name="Grigoriev I.V."/>
            <person name="Spatafora J.W."/>
        </authorList>
    </citation>
    <scope>NUCLEOTIDE SEQUENCE [LARGE SCALE GENOMIC DNA]</scope>
    <source>
        <strain evidence="1 2">AM-OR11-056</strain>
    </source>
</reference>
<evidence type="ECO:0000313" key="2">
    <source>
        <dbReference type="Proteomes" id="UP000183567"/>
    </source>
</evidence>
<protein>
    <submittedName>
        <fullName evidence="1">Uncharacterized protein</fullName>
    </submittedName>
</protein>
<gene>
    <name evidence="1" type="ORF">AZE42_12954</name>
</gene>
<comment type="caution">
    <text evidence="1">The sequence shown here is derived from an EMBL/GenBank/DDBJ whole genome shotgun (WGS) entry which is preliminary data.</text>
</comment>
<keyword evidence="2" id="KW-1185">Reference proteome</keyword>
<dbReference type="AlphaFoldDB" id="A0A1J8QGW7"/>
<dbReference type="Proteomes" id="UP000183567">
    <property type="component" value="Unassembled WGS sequence"/>
</dbReference>
<evidence type="ECO:0000313" key="1">
    <source>
        <dbReference type="EMBL" id="OJA19187.1"/>
    </source>
</evidence>
<dbReference type="OrthoDB" id="2691104at2759"/>
<feature type="non-terminal residue" evidence="1">
    <location>
        <position position="42"/>
    </location>
</feature>
<sequence>MVWFHKFDETSTANIRKTLGIDDPEWGSRVLYIIVFRKLLPI</sequence>
<accession>A0A1J8QGW7</accession>
<organism evidence="1 2">
    <name type="scientific">Rhizopogon vesiculosus</name>
    <dbReference type="NCBI Taxonomy" id="180088"/>
    <lineage>
        <taxon>Eukaryota</taxon>
        <taxon>Fungi</taxon>
        <taxon>Dikarya</taxon>
        <taxon>Basidiomycota</taxon>
        <taxon>Agaricomycotina</taxon>
        <taxon>Agaricomycetes</taxon>
        <taxon>Agaricomycetidae</taxon>
        <taxon>Boletales</taxon>
        <taxon>Suillineae</taxon>
        <taxon>Rhizopogonaceae</taxon>
        <taxon>Rhizopogon</taxon>
    </lineage>
</organism>